<organism evidence="1 2">
    <name type="scientific">Gottfriedia endophytica</name>
    <dbReference type="NCBI Taxonomy" id="2820819"/>
    <lineage>
        <taxon>Bacteria</taxon>
        <taxon>Bacillati</taxon>
        <taxon>Bacillota</taxon>
        <taxon>Bacilli</taxon>
        <taxon>Bacillales</taxon>
        <taxon>Bacillaceae</taxon>
        <taxon>Gottfriedia</taxon>
    </lineage>
</organism>
<protein>
    <submittedName>
        <fullName evidence="1">Uncharacterized protein</fullName>
    </submittedName>
</protein>
<accession>A0A940SLU4</accession>
<dbReference type="RefSeq" id="WP_209407020.1">
    <property type="nucleotide sequence ID" value="NZ_JAGIYQ010000013.1"/>
</dbReference>
<comment type="caution">
    <text evidence="1">The sequence shown here is derived from an EMBL/GenBank/DDBJ whole genome shotgun (WGS) entry which is preliminary data.</text>
</comment>
<evidence type="ECO:0000313" key="2">
    <source>
        <dbReference type="Proteomes" id="UP000682134"/>
    </source>
</evidence>
<dbReference type="AlphaFoldDB" id="A0A940SLU4"/>
<evidence type="ECO:0000313" key="1">
    <source>
        <dbReference type="EMBL" id="MBP0726678.1"/>
    </source>
</evidence>
<dbReference type="Proteomes" id="UP000682134">
    <property type="component" value="Unassembled WGS sequence"/>
</dbReference>
<proteinExistence type="predicted"/>
<keyword evidence="2" id="KW-1185">Reference proteome</keyword>
<reference evidence="1" key="1">
    <citation type="submission" date="2021-04" db="EMBL/GenBank/DDBJ databases">
        <title>Genome seq and assembly of Bacillus sp.</title>
        <authorList>
            <person name="Chhetri G."/>
        </authorList>
    </citation>
    <scope>NUCLEOTIDE SEQUENCE</scope>
    <source>
        <strain evidence="1">RG28</strain>
    </source>
</reference>
<sequence length="84" mass="9631">MSKKNKKKKSKIKVTTINKEIISKTIELPETESTFGGSALFEFINITKLVELKENGQKRVFLVDQILPFQITELELKSKKCDSE</sequence>
<gene>
    <name evidence="1" type="ORF">J5Y03_16085</name>
</gene>
<name>A0A940SLU4_9BACI</name>
<dbReference type="EMBL" id="JAGIYQ010000013">
    <property type="protein sequence ID" value="MBP0726678.1"/>
    <property type="molecule type" value="Genomic_DNA"/>
</dbReference>